<proteinExistence type="inferred from homology"/>
<protein>
    <submittedName>
        <fullName evidence="3">Peptidase M15</fullName>
    </submittedName>
</protein>
<comment type="caution">
    <text evidence="3">The sequence shown here is derived from an EMBL/GenBank/DDBJ whole genome shotgun (WGS) entry which is preliminary data.</text>
</comment>
<keyword evidence="4" id="KW-1185">Reference proteome</keyword>
<gene>
    <name evidence="3" type="primary">dacB</name>
    <name evidence="3" type="ORF">GCM10008098_05480</name>
</gene>
<comment type="similarity">
    <text evidence="1">Belongs to the peptidase S13 family.</text>
</comment>
<evidence type="ECO:0000256" key="2">
    <source>
        <dbReference type="ARBA" id="ARBA00022801"/>
    </source>
</evidence>
<sequence>MVLCLLLVSTRLGAAAPATIPGASTSAGLAAQIDALIDQPRFAAASWGIAVVSLDSGRTLYTRHADQLLQPASTAKLFTAAVSLSTLGPDYRIPTRLLASDRIVNGRLNGSLILYGMGDPTLGTADNAGWADQLASQAAARGLRFVHGDLIADDSYFTGPTFGAGWEAGDLQSWFAVPSSALSVQENIVNVTVSPGAAAGRPAQLELAPPADGMPVVVSQLVTSAVRTPNDINLYRAPGEDSLHAFGSIAADAPVQHFKLAMVDPALVAGMQLRQALKRHGIHLTGKLRTLHWPQGDAALLAHADSVGEVLSPPLKDILQRGLKRSQNLYLQNLLLSVGAHEPVTAMAGFSNSESRGIEALRQLLTQIGIPPSASLIGEGTGLSRRNLATPNALVRLLVYLAAQPYADMLREALPIAGVDGTLLGHMRGTAAENNVHAKTGSMAYVHGLAGYVTTAAGERLAFAIMLNNYQRADDAPSVGSEADAIAVLLASYRGRD</sequence>
<evidence type="ECO:0000256" key="1">
    <source>
        <dbReference type="ARBA" id="ARBA00006096"/>
    </source>
</evidence>
<accession>A0ABQ2ZHV7</accession>
<dbReference type="Proteomes" id="UP000621898">
    <property type="component" value="Unassembled WGS sequence"/>
</dbReference>
<organism evidence="3 4">
    <name type="scientific">Rhodanobacter panaciterrae</name>
    <dbReference type="NCBI Taxonomy" id="490572"/>
    <lineage>
        <taxon>Bacteria</taxon>
        <taxon>Pseudomonadati</taxon>
        <taxon>Pseudomonadota</taxon>
        <taxon>Gammaproteobacteria</taxon>
        <taxon>Lysobacterales</taxon>
        <taxon>Rhodanobacteraceae</taxon>
        <taxon>Rhodanobacter</taxon>
    </lineage>
</organism>
<evidence type="ECO:0000313" key="3">
    <source>
        <dbReference type="EMBL" id="GGY16922.1"/>
    </source>
</evidence>
<dbReference type="Gene3D" id="3.50.80.20">
    <property type="entry name" value="D-Ala-D-Ala carboxypeptidase C, peptidase S13"/>
    <property type="match status" value="1"/>
</dbReference>
<dbReference type="PRINTS" id="PR00922">
    <property type="entry name" value="DADACBPTASE3"/>
</dbReference>
<dbReference type="PANTHER" id="PTHR30023:SF0">
    <property type="entry name" value="PENICILLIN-SENSITIVE CARBOXYPEPTIDASE A"/>
    <property type="match status" value="1"/>
</dbReference>
<dbReference type="InterPro" id="IPR000667">
    <property type="entry name" value="Peptidase_S13"/>
</dbReference>
<dbReference type="Gene3D" id="3.40.710.10">
    <property type="entry name" value="DD-peptidase/beta-lactamase superfamily"/>
    <property type="match status" value="2"/>
</dbReference>
<name>A0ABQ2ZHV7_9GAMM</name>
<reference evidence="4" key="1">
    <citation type="journal article" date="2019" name="Int. J. Syst. Evol. Microbiol.">
        <title>The Global Catalogue of Microorganisms (GCM) 10K type strain sequencing project: providing services to taxonomists for standard genome sequencing and annotation.</title>
        <authorList>
            <consortium name="The Broad Institute Genomics Platform"/>
            <consortium name="The Broad Institute Genome Sequencing Center for Infectious Disease"/>
            <person name="Wu L."/>
            <person name="Ma J."/>
        </authorList>
    </citation>
    <scope>NUCLEOTIDE SEQUENCE [LARGE SCALE GENOMIC DNA]</scope>
    <source>
        <strain evidence="4">KCTC 22232</strain>
    </source>
</reference>
<dbReference type="InterPro" id="IPR012338">
    <property type="entry name" value="Beta-lactam/transpept-like"/>
</dbReference>
<dbReference type="NCBIfam" id="TIGR00666">
    <property type="entry name" value="PBP4"/>
    <property type="match status" value="1"/>
</dbReference>
<dbReference type="PANTHER" id="PTHR30023">
    <property type="entry name" value="D-ALANYL-D-ALANINE CARBOXYPEPTIDASE"/>
    <property type="match status" value="1"/>
</dbReference>
<dbReference type="SUPFAM" id="SSF56601">
    <property type="entry name" value="beta-lactamase/transpeptidase-like"/>
    <property type="match status" value="1"/>
</dbReference>
<dbReference type="Pfam" id="PF02113">
    <property type="entry name" value="Peptidase_S13"/>
    <property type="match status" value="1"/>
</dbReference>
<dbReference type="EMBL" id="BMXT01000001">
    <property type="protein sequence ID" value="GGY16922.1"/>
    <property type="molecule type" value="Genomic_DNA"/>
</dbReference>
<evidence type="ECO:0000313" key="4">
    <source>
        <dbReference type="Proteomes" id="UP000621898"/>
    </source>
</evidence>
<keyword evidence="2" id="KW-0378">Hydrolase</keyword>